<sequence>MTALATMEPTTTRKIVLPAPPCTVDDLLKLPDDGTRYELFNGSLLVSPSPASPHQRAIYRLQCILDHAAPSELEPLSTVNLRVTDKDYYIPDLVVVPADTAQLMFSPEEITLAVEVVSPSTKMIDKVLKATAYSAAGIPIYWRIELDEGPTLYVYELNGDSYDPPTAYKAGAVANLTVPFPVSFDPAELDRPRR</sequence>
<keyword evidence="2" id="KW-0540">Nuclease</keyword>
<dbReference type="Pfam" id="PF05685">
    <property type="entry name" value="Uma2"/>
    <property type="match status" value="1"/>
</dbReference>
<dbReference type="Gene3D" id="3.90.1570.10">
    <property type="entry name" value="tt1808, chain A"/>
    <property type="match status" value="1"/>
</dbReference>
<dbReference type="InterPro" id="IPR012296">
    <property type="entry name" value="Nuclease_put_TT1808"/>
</dbReference>
<gene>
    <name evidence="2" type="ORF">ACFFSA_39140</name>
</gene>
<dbReference type="RefSeq" id="WP_344985970.1">
    <property type="nucleotide sequence ID" value="NZ_BAAAXV010000001.1"/>
</dbReference>
<comment type="caution">
    <text evidence="2">The sequence shown here is derived from an EMBL/GenBank/DDBJ whole genome shotgun (WGS) entry which is preliminary data.</text>
</comment>
<proteinExistence type="predicted"/>
<dbReference type="Proteomes" id="UP001589532">
    <property type="component" value="Unassembled WGS sequence"/>
</dbReference>
<keyword evidence="2" id="KW-0378">Hydrolase</keyword>
<keyword evidence="3" id="KW-1185">Reference proteome</keyword>
<dbReference type="PANTHER" id="PTHR35400:SF3">
    <property type="entry name" value="SLL1072 PROTEIN"/>
    <property type="match status" value="1"/>
</dbReference>
<dbReference type="PANTHER" id="PTHR35400">
    <property type="entry name" value="SLR1083 PROTEIN"/>
    <property type="match status" value="1"/>
</dbReference>
<dbReference type="InterPro" id="IPR008538">
    <property type="entry name" value="Uma2"/>
</dbReference>
<evidence type="ECO:0000313" key="3">
    <source>
        <dbReference type="Proteomes" id="UP001589532"/>
    </source>
</evidence>
<name>A0ABV5SBR7_9ACTN</name>
<dbReference type="SUPFAM" id="SSF52980">
    <property type="entry name" value="Restriction endonuclease-like"/>
    <property type="match status" value="1"/>
</dbReference>
<protein>
    <submittedName>
        <fullName evidence="2">Uma2 family endonuclease</fullName>
    </submittedName>
</protein>
<keyword evidence="2" id="KW-0255">Endonuclease</keyword>
<dbReference type="EMBL" id="JBHMBW010000054">
    <property type="protein sequence ID" value="MFB9629127.1"/>
    <property type="molecule type" value="Genomic_DNA"/>
</dbReference>
<feature type="domain" description="Putative restriction endonuclease" evidence="1">
    <location>
        <begin position="25"/>
        <end position="183"/>
    </location>
</feature>
<reference evidence="2 3" key="1">
    <citation type="submission" date="2024-09" db="EMBL/GenBank/DDBJ databases">
        <authorList>
            <person name="Sun Q."/>
            <person name="Mori K."/>
        </authorList>
    </citation>
    <scope>NUCLEOTIDE SEQUENCE [LARGE SCALE GENOMIC DNA]</scope>
    <source>
        <strain evidence="2 3">JCM 3143</strain>
    </source>
</reference>
<dbReference type="CDD" id="cd06260">
    <property type="entry name" value="DUF820-like"/>
    <property type="match status" value="1"/>
</dbReference>
<evidence type="ECO:0000259" key="1">
    <source>
        <dbReference type="Pfam" id="PF05685"/>
    </source>
</evidence>
<evidence type="ECO:0000313" key="2">
    <source>
        <dbReference type="EMBL" id="MFB9629127.1"/>
    </source>
</evidence>
<organism evidence="2 3">
    <name type="scientific">Nonomuraea helvata</name>
    <dbReference type="NCBI Taxonomy" id="37484"/>
    <lineage>
        <taxon>Bacteria</taxon>
        <taxon>Bacillati</taxon>
        <taxon>Actinomycetota</taxon>
        <taxon>Actinomycetes</taxon>
        <taxon>Streptosporangiales</taxon>
        <taxon>Streptosporangiaceae</taxon>
        <taxon>Nonomuraea</taxon>
    </lineage>
</organism>
<dbReference type="GO" id="GO:0004519">
    <property type="term" value="F:endonuclease activity"/>
    <property type="evidence" value="ECO:0007669"/>
    <property type="project" value="UniProtKB-KW"/>
</dbReference>
<accession>A0ABV5SBR7</accession>
<dbReference type="InterPro" id="IPR011335">
    <property type="entry name" value="Restrct_endonuc-II-like"/>
</dbReference>